<organism evidence="1 2">
    <name type="scientific">Galdieria yellowstonensis</name>
    <dbReference type="NCBI Taxonomy" id="3028027"/>
    <lineage>
        <taxon>Eukaryota</taxon>
        <taxon>Rhodophyta</taxon>
        <taxon>Bangiophyceae</taxon>
        <taxon>Galdieriales</taxon>
        <taxon>Galdieriaceae</taxon>
        <taxon>Galdieria</taxon>
    </lineage>
</organism>
<dbReference type="AlphaFoldDB" id="A0AAV9IDX5"/>
<protein>
    <submittedName>
        <fullName evidence="1">Uncharacterized protein</fullName>
    </submittedName>
</protein>
<accession>A0AAV9IDX5</accession>
<dbReference type="EMBL" id="JANCYU010000030">
    <property type="protein sequence ID" value="KAK4525416.1"/>
    <property type="molecule type" value="Genomic_DNA"/>
</dbReference>
<keyword evidence="2" id="KW-1185">Reference proteome</keyword>
<evidence type="ECO:0000313" key="2">
    <source>
        <dbReference type="Proteomes" id="UP001300502"/>
    </source>
</evidence>
<gene>
    <name evidence="1" type="ORF">GAYE_SCF12G3324</name>
</gene>
<comment type="caution">
    <text evidence="1">The sequence shown here is derived from an EMBL/GenBank/DDBJ whole genome shotgun (WGS) entry which is preliminary data.</text>
</comment>
<reference evidence="1 2" key="1">
    <citation type="submission" date="2022-07" db="EMBL/GenBank/DDBJ databases">
        <title>Genome-wide signatures of adaptation to extreme environments.</title>
        <authorList>
            <person name="Cho C.H."/>
            <person name="Yoon H.S."/>
        </authorList>
    </citation>
    <scope>NUCLEOTIDE SEQUENCE [LARGE SCALE GENOMIC DNA]</scope>
    <source>
        <strain evidence="1 2">108.79 E11</strain>
    </source>
</reference>
<sequence length="120" mass="13739">MMQSSRMWLVQVIRRYFSCDKFVGKETPFLKKIYKGQVEDGARGLGFGSSVSADTFAQLVTEWETLVRAVQEYEELLKANDIGVESNERQRIQRSAQRVGLEVPVWFDSAENEQSGKKNV</sequence>
<proteinExistence type="predicted"/>
<name>A0AAV9IDX5_9RHOD</name>
<evidence type="ECO:0000313" key="1">
    <source>
        <dbReference type="EMBL" id="KAK4525416.1"/>
    </source>
</evidence>
<dbReference type="Proteomes" id="UP001300502">
    <property type="component" value="Unassembled WGS sequence"/>
</dbReference>